<evidence type="ECO:0000256" key="6">
    <source>
        <dbReference type="ARBA" id="ARBA00022908"/>
    </source>
</evidence>
<dbReference type="GO" id="GO:0003887">
    <property type="term" value="F:DNA-directed DNA polymerase activity"/>
    <property type="evidence" value="ECO:0007669"/>
    <property type="project" value="UniProtKB-KW"/>
</dbReference>
<evidence type="ECO:0000313" key="14">
    <source>
        <dbReference type="Proteomes" id="UP001165083"/>
    </source>
</evidence>
<dbReference type="CDD" id="cd09272">
    <property type="entry name" value="RNase_HI_RT_Ty1"/>
    <property type="match status" value="1"/>
</dbReference>
<keyword evidence="2" id="KW-0479">Metal-binding</keyword>
<keyword evidence="14" id="KW-1185">Reference proteome</keyword>
<dbReference type="InterPro" id="IPR012337">
    <property type="entry name" value="RNaseH-like_sf"/>
</dbReference>
<dbReference type="PROSITE" id="PS50994">
    <property type="entry name" value="INTEGRASE"/>
    <property type="match status" value="1"/>
</dbReference>
<dbReference type="Pfam" id="PF25597">
    <property type="entry name" value="SH3_retrovirus"/>
    <property type="match status" value="1"/>
</dbReference>
<dbReference type="Gene3D" id="3.30.420.10">
    <property type="entry name" value="Ribonuclease H-like superfamily/Ribonuclease H"/>
    <property type="match status" value="1"/>
</dbReference>
<dbReference type="GO" id="GO:0015074">
    <property type="term" value="P:DNA integration"/>
    <property type="evidence" value="ECO:0007669"/>
    <property type="project" value="UniProtKB-KW"/>
</dbReference>
<dbReference type="Proteomes" id="UP001165083">
    <property type="component" value="Unassembled WGS sequence"/>
</dbReference>
<evidence type="ECO:0000256" key="4">
    <source>
        <dbReference type="ARBA" id="ARBA00022801"/>
    </source>
</evidence>
<keyword evidence="8" id="KW-0239">DNA-directed DNA polymerase</keyword>
<reference evidence="13" key="1">
    <citation type="submission" date="2023-04" db="EMBL/GenBank/DDBJ databases">
        <title>Phytophthora lilii NBRC 32176.</title>
        <authorList>
            <person name="Ichikawa N."/>
            <person name="Sato H."/>
            <person name="Tonouchi N."/>
        </authorList>
    </citation>
    <scope>NUCLEOTIDE SEQUENCE</scope>
    <source>
        <strain evidence="13">NBRC 32176</strain>
    </source>
</reference>
<dbReference type="SUPFAM" id="SSF53098">
    <property type="entry name" value="Ribonuclease H-like"/>
    <property type="match status" value="1"/>
</dbReference>
<dbReference type="OrthoDB" id="119314at2759"/>
<dbReference type="InterPro" id="IPR057670">
    <property type="entry name" value="SH3_retrovirus"/>
</dbReference>
<organism evidence="13 14">
    <name type="scientific">Phytophthora lilii</name>
    <dbReference type="NCBI Taxonomy" id="2077276"/>
    <lineage>
        <taxon>Eukaryota</taxon>
        <taxon>Sar</taxon>
        <taxon>Stramenopiles</taxon>
        <taxon>Oomycota</taxon>
        <taxon>Peronosporomycetes</taxon>
        <taxon>Peronosporales</taxon>
        <taxon>Peronosporaceae</taxon>
        <taxon>Phytophthora</taxon>
    </lineage>
</organism>
<accession>A0A9W6U032</accession>
<dbReference type="GO" id="GO:0006310">
    <property type="term" value="P:DNA recombination"/>
    <property type="evidence" value="ECO:0007669"/>
    <property type="project" value="UniProtKB-KW"/>
</dbReference>
<dbReference type="GO" id="GO:0004519">
    <property type="term" value="F:endonuclease activity"/>
    <property type="evidence" value="ECO:0007669"/>
    <property type="project" value="UniProtKB-KW"/>
</dbReference>
<evidence type="ECO:0000259" key="12">
    <source>
        <dbReference type="PROSITE" id="PS50994"/>
    </source>
</evidence>
<evidence type="ECO:0000256" key="5">
    <source>
        <dbReference type="ARBA" id="ARBA00022842"/>
    </source>
</evidence>
<dbReference type="GO" id="GO:0016787">
    <property type="term" value="F:hydrolase activity"/>
    <property type="evidence" value="ECO:0007669"/>
    <property type="project" value="UniProtKB-KW"/>
</dbReference>
<evidence type="ECO:0000256" key="10">
    <source>
        <dbReference type="ARBA" id="ARBA00023268"/>
    </source>
</evidence>
<evidence type="ECO:0000256" key="9">
    <source>
        <dbReference type="ARBA" id="ARBA00023172"/>
    </source>
</evidence>
<proteinExistence type="predicted"/>
<keyword evidence="1" id="KW-0540">Nuclease</keyword>
<dbReference type="InterPro" id="IPR013103">
    <property type="entry name" value="RVT_2"/>
</dbReference>
<evidence type="ECO:0000256" key="11">
    <source>
        <dbReference type="SAM" id="MobiDB-lite"/>
    </source>
</evidence>
<feature type="region of interest" description="Disordered" evidence="11">
    <location>
        <begin position="225"/>
        <end position="266"/>
    </location>
</feature>
<feature type="compositionally biased region" description="Polar residues" evidence="11">
    <location>
        <begin position="249"/>
        <end position="261"/>
    </location>
</feature>
<evidence type="ECO:0000256" key="7">
    <source>
        <dbReference type="ARBA" id="ARBA00022918"/>
    </source>
</evidence>
<keyword evidence="3" id="KW-0255">Endonuclease</keyword>
<keyword evidence="6" id="KW-0229">DNA integration</keyword>
<gene>
    <name evidence="13" type="ORF">Plil01_000917200</name>
</gene>
<dbReference type="EMBL" id="BSXW01000452">
    <property type="protein sequence ID" value="GMF22860.1"/>
    <property type="molecule type" value="Genomic_DNA"/>
</dbReference>
<keyword evidence="8" id="KW-0548">Nucleotidyltransferase</keyword>
<comment type="caution">
    <text evidence="13">The sequence shown here is derived from an EMBL/GenBank/DDBJ whole genome shotgun (WGS) entry which is preliminary data.</text>
</comment>
<evidence type="ECO:0000313" key="13">
    <source>
        <dbReference type="EMBL" id="GMF22860.1"/>
    </source>
</evidence>
<evidence type="ECO:0000256" key="1">
    <source>
        <dbReference type="ARBA" id="ARBA00022722"/>
    </source>
</evidence>
<dbReference type="InterPro" id="IPR001584">
    <property type="entry name" value="Integrase_cat-core"/>
</dbReference>
<dbReference type="InterPro" id="IPR036397">
    <property type="entry name" value="RNaseH_sf"/>
</dbReference>
<feature type="domain" description="Integrase catalytic" evidence="12">
    <location>
        <begin position="1"/>
        <end position="114"/>
    </location>
</feature>
<sequence length="675" mass="76074">MGSSARTPWPIPYKRYEQLLTMAEGVPRIMGDLKDYLNRSGIKHEKTVPYTPQQNGLAERMNRSLVEMARCMLYHENVEKKWWAKAVNTAAWIINRIPHSVTVKTPYEIVYKTKPQLMNLKVFGAIGYAHIPDEKRRKVDAKAFKCRFLGYKDGVKGYCVLELSTGKVKVVRTVKFMETTNPAHLRLNWTWRMKSQWTHNRLENRHMERAVVPNGLTHSMITRSRSRHIDETTDPEEAGARKKQVIDAPSSSGTKRQMMTQERNKPTGDLLAIEGGQAMAAMEGVPKSYEEVTTSADRDEWKKAIASELESLIANKTWKLVPRPAHQRPIETNSPVAYLNSIRAKLAKCCADGMHIEQCDVDTAFLYGKLEEEIYIELPEGLQELMTLAEVEGEGDVVCLVLQSLLASSKRLVCGTRLLTSTSRAWDSRLQTLTRALELQRSSRLRTSDRHATFLESKSTTTWRAIYSGLVSKRTQESIIKKFGQENAKPSLIPIDPSVHLTKADEAQTSDEKAKMKSRPYRSLVGSLMYLACGTRPDISAALAKLSRFLENSGEKHWDAGINVVRYLLKPKDMGITYGQLGRQLVAYSEADWAGKGDERGLVSGVMLLLCGAPVMWCSTFQKTVTLSSTEAEYMALSDCVKECVWMRLLLKDIGAEQVGATGYLRRQSRRNGVG</sequence>
<dbReference type="AlphaFoldDB" id="A0A9W6U032"/>
<keyword evidence="8" id="KW-0808">Transferase</keyword>
<protein>
    <submittedName>
        <fullName evidence="13">Unnamed protein product</fullName>
    </submittedName>
</protein>
<dbReference type="GO" id="GO:0046872">
    <property type="term" value="F:metal ion binding"/>
    <property type="evidence" value="ECO:0007669"/>
    <property type="project" value="UniProtKB-KW"/>
</dbReference>
<dbReference type="PANTHER" id="PTHR42648:SF11">
    <property type="entry name" value="TRANSPOSON TY4-P GAG-POL POLYPROTEIN"/>
    <property type="match status" value="1"/>
</dbReference>
<keyword evidence="4" id="KW-0378">Hydrolase</keyword>
<dbReference type="GO" id="GO:0003676">
    <property type="term" value="F:nucleic acid binding"/>
    <property type="evidence" value="ECO:0007669"/>
    <property type="project" value="InterPro"/>
</dbReference>
<dbReference type="Pfam" id="PF07727">
    <property type="entry name" value="RVT_2"/>
    <property type="match status" value="1"/>
</dbReference>
<keyword evidence="10" id="KW-0511">Multifunctional enzyme</keyword>
<dbReference type="InterPro" id="IPR039537">
    <property type="entry name" value="Retrotran_Ty1/copia-like"/>
</dbReference>
<name>A0A9W6U032_9STRA</name>
<evidence type="ECO:0000256" key="2">
    <source>
        <dbReference type="ARBA" id="ARBA00022723"/>
    </source>
</evidence>
<dbReference type="GO" id="GO:0003964">
    <property type="term" value="F:RNA-directed DNA polymerase activity"/>
    <property type="evidence" value="ECO:0007669"/>
    <property type="project" value="UniProtKB-KW"/>
</dbReference>
<keyword evidence="7" id="KW-0695">RNA-directed DNA polymerase</keyword>
<evidence type="ECO:0000256" key="8">
    <source>
        <dbReference type="ARBA" id="ARBA00022932"/>
    </source>
</evidence>
<keyword evidence="9" id="KW-0233">DNA recombination</keyword>
<evidence type="ECO:0000256" key="3">
    <source>
        <dbReference type="ARBA" id="ARBA00022759"/>
    </source>
</evidence>
<keyword evidence="5" id="KW-0460">Magnesium</keyword>
<dbReference type="PANTHER" id="PTHR42648">
    <property type="entry name" value="TRANSPOSASE, PUTATIVE-RELATED"/>
    <property type="match status" value="1"/>
</dbReference>